<gene>
    <name evidence="2" type="ORF">HM1_1652</name>
</gene>
<dbReference type="InterPro" id="IPR029052">
    <property type="entry name" value="Metallo-depent_PP-like"/>
</dbReference>
<accession>B0TE27</accession>
<dbReference type="PIRSF" id="PIRSF000883">
    <property type="entry name" value="Pesterase_MJ0912"/>
    <property type="match status" value="1"/>
</dbReference>
<evidence type="ECO:0000259" key="1">
    <source>
        <dbReference type="Pfam" id="PF00149"/>
    </source>
</evidence>
<dbReference type="HOGENOM" id="CLU_074761_0_1_9"/>
<dbReference type="Gene3D" id="3.60.21.10">
    <property type="match status" value="1"/>
</dbReference>
<dbReference type="PANTHER" id="PTHR42850">
    <property type="entry name" value="METALLOPHOSPHOESTERASE"/>
    <property type="match status" value="1"/>
</dbReference>
<dbReference type="PANTHER" id="PTHR42850:SF2">
    <property type="entry name" value="BLL5683 PROTEIN"/>
    <property type="match status" value="1"/>
</dbReference>
<dbReference type="RefSeq" id="WP_012282731.1">
    <property type="nucleotide sequence ID" value="NC_010337.2"/>
</dbReference>
<evidence type="ECO:0000313" key="3">
    <source>
        <dbReference type="Proteomes" id="UP000008550"/>
    </source>
</evidence>
<evidence type="ECO:0000313" key="2">
    <source>
        <dbReference type="EMBL" id="ABZ84222.1"/>
    </source>
</evidence>
<dbReference type="eggNOG" id="COG0639">
    <property type="taxonomic scope" value="Bacteria"/>
</dbReference>
<reference evidence="2 3" key="1">
    <citation type="journal article" date="2008" name="J. Bacteriol.">
        <title>The genome of Heliobacterium modesticaldum, a phototrophic representative of the Firmicutes containing the simplest photosynthetic apparatus.</title>
        <authorList>
            <person name="Sattley W.M."/>
            <person name="Madigan M.T."/>
            <person name="Swingley W.D."/>
            <person name="Cheung P.C."/>
            <person name="Clocksin K.M."/>
            <person name="Conrad A.L."/>
            <person name="Dejesa L.C."/>
            <person name="Honchak B.M."/>
            <person name="Jung D.O."/>
            <person name="Karbach L.E."/>
            <person name="Kurdoglu A."/>
            <person name="Lahiri S."/>
            <person name="Mastrian S.D."/>
            <person name="Page L.E."/>
            <person name="Taylor H.L."/>
            <person name="Wang Z.T."/>
            <person name="Raymond J."/>
            <person name="Chen M."/>
            <person name="Blankenship R.E."/>
            <person name="Touchman J.W."/>
        </authorList>
    </citation>
    <scope>NUCLEOTIDE SEQUENCE [LARGE SCALE GENOMIC DNA]</scope>
    <source>
        <strain evidence="3">ATCC 51547 / Ice1</strain>
    </source>
</reference>
<dbReference type="InterPro" id="IPR011152">
    <property type="entry name" value="Pesterase_MJ0912"/>
</dbReference>
<dbReference type="InterPro" id="IPR050126">
    <property type="entry name" value="Ap4A_hydrolase"/>
</dbReference>
<dbReference type="Proteomes" id="UP000008550">
    <property type="component" value="Chromosome"/>
</dbReference>
<sequence>MQQNKRFGGKQVNIAVIADIHANAEALNAVLRDIESQHPDLVLCAGDLVGYGPRPNEVVEKIIDAKIPAVMGNYDDAVANFRLICGCDYTSETAQAVGEFSIRFTRETLEEKNKAHLRSLPYHLFYRIDKLPQLPALVPLLPESLPGLYPMYDPAFDTMEDKAPQIRSYHEAIERYANPPKPAPGEWLIHVFHGSPRRLNEYLRMNTPIEELRALVKLTPANVMICGHSHQTFHKLIDGVHIINVGSVGKPKQGNPNATYALIQLGDAVAVTFREVAYDVDTVVSEMKGHGHPQALIDIIRTGIDR</sequence>
<proteinExistence type="predicted"/>
<keyword evidence="3" id="KW-1185">Reference proteome</keyword>
<dbReference type="KEGG" id="hmo:HM1_1652"/>
<dbReference type="STRING" id="498761.HM1_1652"/>
<dbReference type="AlphaFoldDB" id="B0TE27"/>
<dbReference type="InterPro" id="IPR004843">
    <property type="entry name" value="Calcineurin-like_PHP"/>
</dbReference>
<dbReference type="GO" id="GO:0016791">
    <property type="term" value="F:phosphatase activity"/>
    <property type="evidence" value="ECO:0007669"/>
    <property type="project" value="TreeGrafter"/>
</dbReference>
<dbReference type="EMBL" id="CP000930">
    <property type="protein sequence ID" value="ABZ84222.1"/>
    <property type="molecule type" value="Genomic_DNA"/>
</dbReference>
<organism evidence="2 3">
    <name type="scientific">Heliobacterium modesticaldum (strain ATCC 51547 / Ice1)</name>
    <dbReference type="NCBI Taxonomy" id="498761"/>
    <lineage>
        <taxon>Bacteria</taxon>
        <taxon>Bacillati</taxon>
        <taxon>Bacillota</taxon>
        <taxon>Clostridia</taxon>
        <taxon>Eubacteriales</taxon>
        <taxon>Heliobacteriaceae</taxon>
        <taxon>Heliomicrobium</taxon>
    </lineage>
</organism>
<dbReference type="GO" id="GO:0005737">
    <property type="term" value="C:cytoplasm"/>
    <property type="evidence" value="ECO:0007669"/>
    <property type="project" value="TreeGrafter"/>
</dbReference>
<protein>
    <submittedName>
        <fullName evidence="2">Metallophosphoesterase, putative</fullName>
    </submittedName>
</protein>
<dbReference type="CDD" id="cd00838">
    <property type="entry name" value="MPP_superfamily"/>
    <property type="match status" value="1"/>
</dbReference>
<feature type="domain" description="Calcineurin-like phosphoesterase" evidence="1">
    <location>
        <begin position="13"/>
        <end position="231"/>
    </location>
</feature>
<dbReference type="SUPFAM" id="SSF56300">
    <property type="entry name" value="Metallo-dependent phosphatases"/>
    <property type="match status" value="1"/>
</dbReference>
<dbReference type="Pfam" id="PF00149">
    <property type="entry name" value="Metallophos"/>
    <property type="match status" value="1"/>
</dbReference>
<name>B0TE27_HELMI</name>